<dbReference type="Proteomes" id="UP000320055">
    <property type="component" value="Unassembled WGS sequence"/>
</dbReference>
<dbReference type="EMBL" id="CAACVJ010000090">
    <property type="protein sequence ID" value="VEP13023.1"/>
    <property type="molecule type" value="Genomic_DNA"/>
</dbReference>
<proteinExistence type="predicted"/>
<protein>
    <submittedName>
        <fullName evidence="1">Uncharacterized protein</fullName>
    </submittedName>
</protein>
<keyword evidence="2" id="KW-1185">Reference proteome</keyword>
<sequence>MMTISQERQIVSAIVIFLVKPEQHLGNPEEVALAKINHF</sequence>
<reference evidence="1 2" key="1">
    <citation type="submission" date="2019-01" db="EMBL/GenBank/DDBJ databases">
        <authorList>
            <person name="Brito A."/>
        </authorList>
    </citation>
    <scope>NUCLEOTIDE SEQUENCE [LARGE SCALE GENOMIC DNA]</scope>
    <source>
        <strain evidence="1">1</strain>
    </source>
</reference>
<dbReference type="AlphaFoldDB" id="A0A563VNW5"/>
<organism evidence="1 2">
    <name type="scientific">Hyella patelloides LEGE 07179</name>
    <dbReference type="NCBI Taxonomy" id="945734"/>
    <lineage>
        <taxon>Bacteria</taxon>
        <taxon>Bacillati</taxon>
        <taxon>Cyanobacteriota</taxon>
        <taxon>Cyanophyceae</taxon>
        <taxon>Pleurocapsales</taxon>
        <taxon>Hyellaceae</taxon>
        <taxon>Hyella</taxon>
    </lineage>
</organism>
<gene>
    <name evidence="1" type="ORF">H1P_180005</name>
</gene>
<evidence type="ECO:0000313" key="2">
    <source>
        <dbReference type="Proteomes" id="UP000320055"/>
    </source>
</evidence>
<name>A0A563VNW5_9CYAN</name>
<evidence type="ECO:0000313" key="1">
    <source>
        <dbReference type="EMBL" id="VEP13023.1"/>
    </source>
</evidence>
<accession>A0A563VNW5</accession>